<reference evidence="1 2" key="1">
    <citation type="submission" date="2024-09" db="EMBL/GenBank/DDBJ databases">
        <title>Chromosome-scale assembly of Riccia fluitans.</title>
        <authorList>
            <person name="Paukszto L."/>
            <person name="Sawicki J."/>
            <person name="Karawczyk K."/>
            <person name="Piernik-Szablinska J."/>
            <person name="Szczecinska M."/>
            <person name="Mazdziarz M."/>
        </authorList>
    </citation>
    <scope>NUCLEOTIDE SEQUENCE [LARGE SCALE GENOMIC DNA]</scope>
    <source>
        <strain evidence="1">Rf_01</strain>
        <tissue evidence="1">Aerial parts of the thallus</tissue>
    </source>
</reference>
<protein>
    <submittedName>
        <fullName evidence="1">Uncharacterized protein</fullName>
    </submittedName>
</protein>
<name>A0ABD1Z870_9MARC</name>
<gene>
    <name evidence="1" type="ORF">R1flu_011502</name>
</gene>
<sequence>MDGLDDGVTAKSSAAPSGSLAQSSTICHAKHSARPGLIYTVEDGCGCFGLQSKPQKRSEGSGPSDQSRTHRCILSFKTLELIYSWQQLEPLLLEYNWTPGFLDAGWVEYHYHAVEMGNVVFKSIRVPERMEGARKSDLLKLVRTVNRMAQENVLCAWVQREPPPLGRLQRCLSVVKGYQSCSSTKAYAAAQLALEGPVPEPSEKSSSPNAVPVLLALEAPALESFHKPSSSSSRAPVLALEAPAPESYEKFSFSCWAPVLALKATVLESSGKSSTSESGTSAS</sequence>
<evidence type="ECO:0000313" key="1">
    <source>
        <dbReference type="EMBL" id="KAL2643915.1"/>
    </source>
</evidence>
<accession>A0ABD1Z870</accession>
<proteinExistence type="predicted"/>
<dbReference type="Proteomes" id="UP001605036">
    <property type="component" value="Unassembled WGS sequence"/>
</dbReference>
<organism evidence="1 2">
    <name type="scientific">Riccia fluitans</name>
    <dbReference type="NCBI Taxonomy" id="41844"/>
    <lineage>
        <taxon>Eukaryota</taxon>
        <taxon>Viridiplantae</taxon>
        <taxon>Streptophyta</taxon>
        <taxon>Embryophyta</taxon>
        <taxon>Marchantiophyta</taxon>
        <taxon>Marchantiopsida</taxon>
        <taxon>Marchantiidae</taxon>
        <taxon>Marchantiales</taxon>
        <taxon>Ricciaceae</taxon>
        <taxon>Riccia</taxon>
    </lineage>
</organism>
<evidence type="ECO:0000313" key="2">
    <source>
        <dbReference type="Proteomes" id="UP001605036"/>
    </source>
</evidence>
<dbReference type="AlphaFoldDB" id="A0ABD1Z870"/>
<comment type="caution">
    <text evidence="1">The sequence shown here is derived from an EMBL/GenBank/DDBJ whole genome shotgun (WGS) entry which is preliminary data.</text>
</comment>
<keyword evidence="2" id="KW-1185">Reference proteome</keyword>
<dbReference type="EMBL" id="JBHFFA010000002">
    <property type="protein sequence ID" value="KAL2643915.1"/>
    <property type="molecule type" value="Genomic_DNA"/>
</dbReference>